<dbReference type="EMBL" id="ML213520">
    <property type="protein sequence ID" value="TFK48180.1"/>
    <property type="molecule type" value="Genomic_DNA"/>
</dbReference>
<dbReference type="InterPro" id="IPR037069">
    <property type="entry name" value="AcylCoA_DH/ox_N_sf"/>
</dbReference>
<dbReference type="PIRSF" id="PIRSF000168">
    <property type="entry name" value="Acyl-CoA_oxidase"/>
    <property type="match status" value="1"/>
</dbReference>
<name>A0A5C3MSZ6_9AGAM</name>
<feature type="active site" description="Proton acceptor" evidence="11">
    <location>
        <position position="443"/>
    </location>
</feature>
<evidence type="ECO:0000256" key="12">
    <source>
        <dbReference type="PIRSR" id="PIRSR000168-2"/>
    </source>
</evidence>
<dbReference type="Pfam" id="PF01756">
    <property type="entry name" value="ACOX"/>
    <property type="match status" value="1"/>
</dbReference>
<dbReference type="GO" id="GO:0033540">
    <property type="term" value="P:fatty acid beta-oxidation using acyl-CoA oxidase"/>
    <property type="evidence" value="ECO:0007669"/>
    <property type="project" value="UniProtKB-UniPathway"/>
</dbReference>
<gene>
    <name evidence="16" type="ORF">OE88DRAFT_1714092</name>
</gene>
<accession>A0A5C3MSZ6</accession>
<dbReference type="GO" id="GO:0055088">
    <property type="term" value="P:lipid homeostasis"/>
    <property type="evidence" value="ECO:0007669"/>
    <property type="project" value="TreeGrafter"/>
</dbReference>
<dbReference type="OrthoDB" id="538336at2759"/>
<dbReference type="GO" id="GO:0003997">
    <property type="term" value="F:acyl-CoA oxidase activity"/>
    <property type="evidence" value="ECO:0007669"/>
    <property type="project" value="InterPro"/>
</dbReference>
<keyword evidence="9" id="KW-0576">Peroxisome</keyword>
<keyword evidence="8" id="KW-0443">Lipid metabolism</keyword>
<dbReference type="UniPathway" id="UPA00661"/>
<evidence type="ECO:0000256" key="4">
    <source>
        <dbReference type="ARBA" id="ARBA00022630"/>
    </source>
</evidence>
<dbReference type="InterPro" id="IPR036250">
    <property type="entry name" value="AcylCo_DH-like_C"/>
</dbReference>
<dbReference type="InterPro" id="IPR002655">
    <property type="entry name" value="Acyl-CoA_oxidase_C"/>
</dbReference>
<feature type="binding site" evidence="12">
    <location>
        <position position="185"/>
    </location>
    <ligand>
        <name>FAD</name>
        <dbReference type="ChEBI" id="CHEBI:57692"/>
    </ligand>
</feature>
<evidence type="ECO:0000256" key="5">
    <source>
        <dbReference type="ARBA" id="ARBA00022827"/>
    </source>
</evidence>
<protein>
    <recommendedName>
        <fullName evidence="10">Acyl-coenzyme A oxidase</fullName>
    </recommendedName>
</protein>
<sequence>MAQAHSALERTKQDMAAARQQGYVDEVQLRTVLYGGSNEWNTHTRIAGTMQRDPVFDKSHRLYMTRTERYERALAMTRRIYELKDQHHWSDTETRVALGLIDEPIPISLHLLAFEPVFFSQASQELIAQYGLLIQQRGIVGCYLQTELGHGSNVAGLETTATYIPATQEFEVHSPTLTSSKWWIGSLGKTATHGVLQARLVLPNGSDLGPHLFFVQLRSLDNHRPMPGITIGDIGPKAGAGYAGVDNGYARFFHVRIPREHMLSKFSSITPGGDYIKPPHAKMSYGGPSGCDHVLDARPLLILHPRFISSCGWLMAKAATVSIRYTTVRRQGNPDADRLEQQVISYPSVHYRLLPILARAYVFILLGRDLVKAFDETSTRLASGDTSSLADTHVLTSALKAHSTRHAVRDLEVARRAMGGHGYSAYAGLGRLYVDQLPLVTVEGDNYVLDKQVVRSAIKAVKQLGSDGRDLPISLRYLSVLSSGVPPSIDATSWQDIHVVVLLLKWRAARLVQNLVSHSDKDAKYDASAEQRVAAAIAEAIVADRVAEMDMGIRLREKEKCALRNLLLLYLLVTAEAALADLLSLNLLPPSLSHSLRTATGLLCFAVLPEAIRLTDAFGFTDWELDSALGVYDGNVYEALWEEVQTEPLNQTEVTRAYEDHIKPMVERGHTLAGQAQNRAKL</sequence>
<evidence type="ECO:0000313" key="17">
    <source>
        <dbReference type="Proteomes" id="UP000305948"/>
    </source>
</evidence>
<comment type="subcellular location">
    <subcellularLocation>
        <location evidence="2">Peroxisome</location>
    </subcellularLocation>
</comment>
<evidence type="ECO:0000313" key="16">
    <source>
        <dbReference type="EMBL" id="TFK48180.1"/>
    </source>
</evidence>
<evidence type="ECO:0000259" key="15">
    <source>
        <dbReference type="Pfam" id="PF22924"/>
    </source>
</evidence>
<keyword evidence="7" id="KW-0560">Oxidoreductase</keyword>
<evidence type="ECO:0000256" key="7">
    <source>
        <dbReference type="ARBA" id="ARBA00023002"/>
    </source>
</evidence>
<keyword evidence="17" id="KW-1185">Reference proteome</keyword>
<proteinExistence type="inferred from homology"/>
<dbReference type="GO" id="GO:0005777">
    <property type="term" value="C:peroxisome"/>
    <property type="evidence" value="ECO:0007669"/>
    <property type="project" value="UniProtKB-SubCell"/>
</dbReference>
<dbReference type="InterPro" id="IPR009100">
    <property type="entry name" value="AcylCoA_DH/oxidase_NM_dom_sf"/>
</dbReference>
<comment type="similarity">
    <text evidence="3 10">Belongs to the acyl-CoA oxidase family.</text>
</comment>
<dbReference type="Pfam" id="PF22924">
    <property type="entry name" value="ACOX_C_alpha1"/>
    <property type="match status" value="1"/>
</dbReference>
<dbReference type="Pfam" id="PF14749">
    <property type="entry name" value="Acyl-CoA_ox_N"/>
    <property type="match status" value="1"/>
</dbReference>
<dbReference type="Gene3D" id="2.40.110.10">
    <property type="entry name" value="Butyryl-CoA Dehydrogenase, subunit A, domain 2"/>
    <property type="match status" value="1"/>
</dbReference>
<dbReference type="InterPro" id="IPR055060">
    <property type="entry name" value="ACOX_C_alpha1"/>
</dbReference>
<dbReference type="PANTHER" id="PTHR10909:SF250">
    <property type="entry name" value="PEROXISOMAL ACYL-COENZYME A OXIDASE 1"/>
    <property type="match status" value="1"/>
</dbReference>
<dbReference type="InterPro" id="IPR012258">
    <property type="entry name" value="Acyl-CoA_oxidase"/>
</dbReference>
<dbReference type="Proteomes" id="UP000305948">
    <property type="component" value="Unassembled WGS sequence"/>
</dbReference>
<feature type="domain" description="Acyl-coenzyme A oxidase N-terminal" evidence="14">
    <location>
        <begin position="28"/>
        <end position="137"/>
    </location>
</feature>
<evidence type="ECO:0000259" key="14">
    <source>
        <dbReference type="Pfam" id="PF14749"/>
    </source>
</evidence>
<keyword evidence="5 10" id="KW-0274">FAD</keyword>
<feature type="domain" description="Acyl-CoA oxidase C-terminal" evidence="13">
    <location>
        <begin position="497"/>
        <end position="666"/>
    </location>
</feature>
<comment type="cofactor">
    <cofactor evidence="1">
        <name>FAD</name>
        <dbReference type="ChEBI" id="CHEBI:57692"/>
    </cofactor>
</comment>
<dbReference type="FunFam" id="2.40.110.10:FF:000003">
    <property type="entry name" value="Acyl-coenzyme A oxidase"/>
    <property type="match status" value="1"/>
</dbReference>
<organism evidence="16 17">
    <name type="scientific">Heliocybe sulcata</name>
    <dbReference type="NCBI Taxonomy" id="5364"/>
    <lineage>
        <taxon>Eukaryota</taxon>
        <taxon>Fungi</taxon>
        <taxon>Dikarya</taxon>
        <taxon>Basidiomycota</taxon>
        <taxon>Agaricomycotina</taxon>
        <taxon>Agaricomycetes</taxon>
        <taxon>Gloeophyllales</taxon>
        <taxon>Gloeophyllaceae</taxon>
        <taxon>Heliocybe</taxon>
    </lineage>
</organism>
<dbReference type="AlphaFoldDB" id="A0A5C3MSZ6"/>
<keyword evidence="6" id="KW-0276">Fatty acid metabolism</keyword>
<dbReference type="InterPro" id="IPR029320">
    <property type="entry name" value="Acyl-CoA_ox_N"/>
</dbReference>
<dbReference type="Gene3D" id="1.10.540.10">
    <property type="entry name" value="Acyl-CoA dehydrogenase/oxidase, N-terminal domain"/>
    <property type="match status" value="1"/>
</dbReference>
<dbReference type="GO" id="GO:0071949">
    <property type="term" value="F:FAD binding"/>
    <property type="evidence" value="ECO:0007669"/>
    <property type="project" value="InterPro"/>
</dbReference>
<evidence type="ECO:0000256" key="3">
    <source>
        <dbReference type="ARBA" id="ARBA00006288"/>
    </source>
</evidence>
<dbReference type="InterPro" id="IPR046373">
    <property type="entry name" value="Acyl-CoA_Oxase/DH_mid-dom_sf"/>
</dbReference>
<keyword evidence="4 10" id="KW-0285">Flavoprotein</keyword>
<evidence type="ECO:0000256" key="8">
    <source>
        <dbReference type="ARBA" id="ARBA00023098"/>
    </source>
</evidence>
<evidence type="ECO:0000256" key="10">
    <source>
        <dbReference type="PIRNR" id="PIRNR000168"/>
    </source>
</evidence>
<evidence type="ECO:0000256" key="11">
    <source>
        <dbReference type="PIRSR" id="PIRSR000168-1"/>
    </source>
</evidence>
<evidence type="ECO:0000259" key="13">
    <source>
        <dbReference type="Pfam" id="PF01756"/>
    </source>
</evidence>
<evidence type="ECO:0000256" key="9">
    <source>
        <dbReference type="ARBA" id="ARBA00023140"/>
    </source>
</evidence>
<dbReference type="STRING" id="5364.A0A5C3MSZ6"/>
<dbReference type="PANTHER" id="PTHR10909">
    <property type="entry name" value="ELECTRON TRANSPORT OXIDOREDUCTASE"/>
    <property type="match status" value="1"/>
</dbReference>
<dbReference type="SUPFAM" id="SSF47203">
    <property type="entry name" value="Acyl-CoA dehydrogenase C-terminal domain-like"/>
    <property type="match status" value="2"/>
</dbReference>
<dbReference type="Gene3D" id="1.20.140.10">
    <property type="entry name" value="Butyryl-CoA Dehydrogenase, subunit A, domain 3"/>
    <property type="match status" value="2"/>
</dbReference>
<evidence type="ECO:0000256" key="6">
    <source>
        <dbReference type="ARBA" id="ARBA00022832"/>
    </source>
</evidence>
<evidence type="ECO:0000256" key="2">
    <source>
        <dbReference type="ARBA" id="ARBA00004275"/>
    </source>
</evidence>
<feature type="binding site" evidence="12">
    <location>
        <position position="146"/>
    </location>
    <ligand>
        <name>FAD</name>
        <dbReference type="ChEBI" id="CHEBI:57692"/>
    </ligand>
</feature>
<reference evidence="16 17" key="1">
    <citation type="journal article" date="2019" name="Nat. Ecol. Evol.">
        <title>Megaphylogeny resolves global patterns of mushroom evolution.</title>
        <authorList>
            <person name="Varga T."/>
            <person name="Krizsan K."/>
            <person name="Foldi C."/>
            <person name="Dima B."/>
            <person name="Sanchez-Garcia M."/>
            <person name="Sanchez-Ramirez S."/>
            <person name="Szollosi G.J."/>
            <person name="Szarkandi J.G."/>
            <person name="Papp V."/>
            <person name="Albert L."/>
            <person name="Andreopoulos W."/>
            <person name="Angelini C."/>
            <person name="Antonin V."/>
            <person name="Barry K.W."/>
            <person name="Bougher N.L."/>
            <person name="Buchanan P."/>
            <person name="Buyck B."/>
            <person name="Bense V."/>
            <person name="Catcheside P."/>
            <person name="Chovatia M."/>
            <person name="Cooper J."/>
            <person name="Damon W."/>
            <person name="Desjardin D."/>
            <person name="Finy P."/>
            <person name="Geml J."/>
            <person name="Haridas S."/>
            <person name="Hughes K."/>
            <person name="Justo A."/>
            <person name="Karasinski D."/>
            <person name="Kautmanova I."/>
            <person name="Kiss B."/>
            <person name="Kocsube S."/>
            <person name="Kotiranta H."/>
            <person name="LaButti K.M."/>
            <person name="Lechner B.E."/>
            <person name="Liimatainen K."/>
            <person name="Lipzen A."/>
            <person name="Lukacs Z."/>
            <person name="Mihaltcheva S."/>
            <person name="Morgado L.N."/>
            <person name="Niskanen T."/>
            <person name="Noordeloos M.E."/>
            <person name="Ohm R.A."/>
            <person name="Ortiz-Santana B."/>
            <person name="Ovrebo C."/>
            <person name="Racz N."/>
            <person name="Riley R."/>
            <person name="Savchenko A."/>
            <person name="Shiryaev A."/>
            <person name="Soop K."/>
            <person name="Spirin V."/>
            <person name="Szebenyi C."/>
            <person name="Tomsovsky M."/>
            <person name="Tulloss R.E."/>
            <person name="Uehling J."/>
            <person name="Grigoriev I.V."/>
            <person name="Vagvolgyi C."/>
            <person name="Papp T."/>
            <person name="Martin F.M."/>
            <person name="Miettinen O."/>
            <person name="Hibbett D.S."/>
            <person name="Nagy L.G."/>
        </authorList>
    </citation>
    <scope>NUCLEOTIDE SEQUENCE [LARGE SCALE GENOMIC DNA]</scope>
    <source>
        <strain evidence="16 17">OMC1185</strain>
    </source>
</reference>
<feature type="domain" description="Acyl-CoA oxidase C-alpha1" evidence="15">
    <location>
        <begin position="307"/>
        <end position="457"/>
    </location>
</feature>
<evidence type="ECO:0000256" key="1">
    <source>
        <dbReference type="ARBA" id="ARBA00001974"/>
    </source>
</evidence>
<dbReference type="SUPFAM" id="SSF56645">
    <property type="entry name" value="Acyl-CoA dehydrogenase NM domain-like"/>
    <property type="match status" value="1"/>
</dbReference>
<dbReference type="GO" id="GO:0005504">
    <property type="term" value="F:fatty acid binding"/>
    <property type="evidence" value="ECO:0007669"/>
    <property type="project" value="TreeGrafter"/>
</dbReference>